<dbReference type="AlphaFoldDB" id="A0A6J6MT40"/>
<gene>
    <name evidence="1" type="ORF">UFOPK2282_01412</name>
</gene>
<dbReference type="EMBL" id="CAEZWR010000218">
    <property type="protein sequence ID" value="CAB4676789.1"/>
    <property type="molecule type" value="Genomic_DNA"/>
</dbReference>
<accession>A0A6J6MT40</accession>
<name>A0A6J6MT40_9ZZZZ</name>
<reference evidence="1" key="1">
    <citation type="submission" date="2020-05" db="EMBL/GenBank/DDBJ databases">
        <authorList>
            <person name="Chiriac C."/>
            <person name="Salcher M."/>
            <person name="Ghai R."/>
            <person name="Kavagutti S V."/>
        </authorList>
    </citation>
    <scope>NUCLEOTIDE SEQUENCE</scope>
</reference>
<sequence>MDHRTDGDIAHWQAVTWLDVGTWASLNEVALLEFVRRNDVTLLAVRVVQQCNTCGAVWIVFNVRNLGWHTIFV</sequence>
<evidence type="ECO:0000313" key="1">
    <source>
        <dbReference type="EMBL" id="CAB4676789.1"/>
    </source>
</evidence>
<proteinExistence type="predicted"/>
<organism evidence="1">
    <name type="scientific">freshwater metagenome</name>
    <dbReference type="NCBI Taxonomy" id="449393"/>
    <lineage>
        <taxon>unclassified sequences</taxon>
        <taxon>metagenomes</taxon>
        <taxon>ecological metagenomes</taxon>
    </lineage>
</organism>
<protein>
    <submittedName>
        <fullName evidence="1">Unannotated protein</fullName>
    </submittedName>
</protein>